<reference evidence="3 4" key="1">
    <citation type="submission" date="2019-06" db="EMBL/GenBank/DDBJ databases">
        <title>Sequencing the genomes of 1000 actinobacteria strains.</title>
        <authorList>
            <person name="Klenk H.-P."/>
        </authorList>
    </citation>
    <scope>NUCLEOTIDE SEQUENCE [LARGE SCALE GENOMIC DNA]</scope>
    <source>
        <strain evidence="3 4">DSM 45679</strain>
    </source>
</reference>
<dbReference type="Pfam" id="PF08327">
    <property type="entry name" value="AHSA1"/>
    <property type="match status" value="1"/>
</dbReference>
<comment type="similarity">
    <text evidence="1">Belongs to the AHA1 family.</text>
</comment>
<comment type="caution">
    <text evidence="3">The sequence shown here is derived from an EMBL/GenBank/DDBJ whole genome shotgun (WGS) entry which is preliminary data.</text>
</comment>
<dbReference type="RefSeq" id="WP_246076200.1">
    <property type="nucleotide sequence ID" value="NZ_VFML01000001.1"/>
</dbReference>
<evidence type="ECO:0000259" key="2">
    <source>
        <dbReference type="Pfam" id="PF08327"/>
    </source>
</evidence>
<dbReference type="Proteomes" id="UP000320876">
    <property type="component" value="Unassembled WGS sequence"/>
</dbReference>
<accession>A0A542DC95</accession>
<dbReference type="SUPFAM" id="SSF55961">
    <property type="entry name" value="Bet v1-like"/>
    <property type="match status" value="2"/>
</dbReference>
<sequence length="322" mass="35234">MAPSWATLDTVDGRSVLRFERRFGHPPEKVFAAVSDPTELVHWFPARVETEPRAGARMRFVFPGEGAADGEVLTGRVLEFDPPRLFAFEWNDDVLRFELASEGEGCLLVFTHVLSPDNGGWLAAGRNAAGWDTCLAALAAALDGEQPPPAAGMLTRIESYVERFGLAGGEVRETTDGYLVRFERDLVWRPPEQVWSVLAAPAGDGAAEPAPGTDPPLPATHGYLQEGPVTEVAAPHLLEYEWRHEGAAAGRVRFEIDTDPKLGTRLVLTQTVPARLAGLRATTLAAWQTHLELFFAALFGEVRCPWPAERTRELEAAYAARL</sequence>
<dbReference type="AlphaFoldDB" id="A0A542DC95"/>
<evidence type="ECO:0000313" key="4">
    <source>
        <dbReference type="Proteomes" id="UP000320876"/>
    </source>
</evidence>
<gene>
    <name evidence="3" type="ORF">FB471_0344</name>
</gene>
<dbReference type="InterPro" id="IPR023393">
    <property type="entry name" value="START-like_dom_sf"/>
</dbReference>
<dbReference type="CDD" id="cd08899">
    <property type="entry name" value="SRPBCC_CalC_Aha1-like_6"/>
    <property type="match status" value="1"/>
</dbReference>
<protein>
    <submittedName>
        <fullName evidence="3">Uncharacterized protein YndB with AHSA1/START domain</fullName>
    </submittedName>
</protein>
<evidence type="ECO:0000256" key="1">
    <source>
        <dbReference type="ARBA" id="ARBA00006817"/>
    </source>
</evidence>
<dbReference type="InterPro" id="IPR013538">
    <property type="entry name" value="ASHA1/2-like_C"/>
</dbReference>
<evidence type="ECO:0000313" key="3">
    <source>
        <dbReference type="EMBL" id="TQJ00698.1"/>
    </source>
</evidence>
<proteinExistence type="inferred from homology"/>
<organism evidence="3 4">
    <name type="scientific">Amycolatopsis cihanbeyliensis</name>
    <dbReference type="NCBI Taxonomy" id="1128664"/>
    <lineage>
        <taxon>Bacteria</taxon>
        <taxon>Bacillati</taxon>
        <taxon>Actinomycetota</taxon>
        <taxon>Actinomycetes</taxon>
        <taxon>Pseudonocardiales</taxon>
        <taxon>Pseudonocardiaceae</taxon>
        <taxon>Amycolatopsis</taxon>
    </lineage>
</organism>
<feature type="domain" description="Activator of Hsp90 ATPase homologue 1/2-like C-terminal" evidence="2">
    <location>
        <begin position="25"/>
        <end position="142"/>
    </location>
</feature>
<dbReference type="Gene3D" id="3.30.530.20">
    <property type="match status" value="2"/>
</dbReference>
<keyword evidence="4" id="KW-1185">Reference proteome</keyword>
<name>A0A542DC95_AMYCI</name>
<dbReference type="EMBL" id="VFML01000001">
    <property type="protein sequence ID" value="TQJ00698.1"/>
    <property type="molecule type" value="Genomic_DNA"/>
</dbReference>